<dbReference type="PROSITE" id="PS00171">
    <property type="entry name" value="TIM_1"/>
    <property type="match status" value="1"/>
</dbReference>
<dbReference type="GO" id="GO:0004807">
    <property type="term" value="F:triose-phosphate isomerase activity"/>
    <property type="evidence" value="ECO:0007669"/>
    <property type="project" value="UniProtKB-EC"/>
</dbReference>
<evidence type="ECO:0000313" key="13">
    <source>
        <dbReference type="EMBL" id="KAF7338533.1"/>
    </source>
</evidence>
<keyword evidence="12" id="KW-0472">Membrane</keyword>
<dbReference type="PROSITE" id="PS51440">
    <property type="entry name" value="TIM_2"/>
    <property type="match status" value="1"/>
</dbReference>
<dbReference type="FunFam" id="3.20.20.70:FF:000025">
    <property type="entry name" value="Triosephosphate isomerase"/>
    <property type="match status" value="1"/>
</dbReference>
<dbReference type="HAMAP" id="MF_00147_B">
    <property type="entry name" value="TIM_B"/>
    <property type="match status" value="1"/>
</dbReference>
<dbReference type="InterPro" id="IPR035990">
    <property type="entry name" value="TIM_sf"/>
</dbReference>
<comment type="catalytic activity">
    <reaction evidence="1 11">
        <text>D-glyceraldehyde 3-phosphate = dihydroxyacetone phosphate</text>
        <dbReference type="Rhea" id="RHEA:18585"/>
        <dbReference type="ChEBI" id="CHEBI:57642"/>
        <dbReference type="ChEBI" id="CHEBI:59776"/>
        <dbReference type="EC" id="5.3.1.1"/>
    </reaction>
</comment>
<evidence type="ECO:0000256" key="2">
    <source>
        <dbReference type="ARBA" id="ARBA00004680"/>
    </source>
</evidence>
<keyword evidence="10 11" id="KW-0413">Isomerase</keyword>
<dbReference type="AlphaFoldDB" id="A0A8H7CKC1"/>
<dbReference type="NCBIfam" id="TIGR00419">
    <property type="entry name" value="tim"/>
    <property type="match status" value="1"/>
</dbReference>
<name>A0A8H7CKC1_9AGAR</name>
<dbReference type="CDD" id="cd00311">
    <property type="entry name" value="TIM"/>
    <property type="match status" value="1"/>
</dbReference>
<evidence type="ECO:0000256" key="9">
    <source>
        <dbReference type="ARBA" id="ARBA00023152"/>
    </source>
</evidence>
<dbReference type="UniPathway" id="UPA00138"/>
<protein>
    <recommendedName>
        <fullName evidence="7 11">Triosephosphate isomerase</fullName>
        <ecNumber evidence="6 11">5.3.1.1</ecNumber>
    </recommendedName>
</protein>
<organism evidence="13 14">
    <name type="scientific">Mycena venus</name>
    <dbReference type="NCBI Taxonomy" id="2733690"/>
    <lineage>
        <taxon>Eukaryota</taxon>
        <taxon>Fungi</taxon>
        <taxon>Dikarya</taxon>
        <taxon>Basidiomycota</taxon>
        <taxon>Agaricomycotina</taxon>
        <taxon>Agaricomycetes</taxon>
        <taxon>Agaricomycetidae</taxon>
        <taxon>Agaricales</taxon>
        <taxon>Marasmiineae</taxon>
        <taxon>Mycenaceae</taxon>
        <taxon>Mycena</taxon>
    </lineage>
</organism>
<evidence type="ECO:0000256" key="5">
    <source>
        <dbReference type="ARBA" id="ARBA00011738"/>
    </source>
</evidence>
<dbReference type="EMBL" id="JACAZI010000021">
    <property type="protein sequence ID" value="KAF7338533.1"/>
    <property type="molecule type" value="Genomic_DNA"/>
</dbReference>
<evidence type="ECO:0000313" key="14">
    <source>
        <dbReference type="Proteomes" id="UP000620124"/>
    </source>
</evidence>
<keyword evidence="12" id="KW-0812">Transmembrane</keyword>
<dbReference type="GO" id="GO:0006094">
    <property type="term" value="P:gluconeogenesis"/>
    <property type="evidence" value="ECO:0007669"/>
    <property type="project" value="UniProtKB-UniPathway"/>
</dbReference>
<evidence type="ECO:0000256" key="10">
    <source>
        <dbReference type="ARBA" id="ARBA00023235"/>
    </source>
</evidence>
<dbReference type="InterPro" id="IPR013785">
    <property type="entry name" value="Aldolase_TIM"/>
</dbReference>
<evidence type="ECO:0000256" key="1">
    <source>
        <dbReference type="ARBA" id="ARBA00000474"/>
    </source>
</evidence>
<evidence type="ECO:0000256" key="4">
    <source>
        <dbReference type="ARBA" id="ARBA00007422"/>
    </source>
</evidence>
<dbReference type="PANTHER" id="PTHR21139">
    <property type="entry name" value="TRIOSEPHOSPHATE ISOMERASE"/>
    <property type="match status" value="1"/>
</dbReference>
<evidence type="ECO:0000256" key="8">
    <source>
        <dbReference type="ARBA" id="ARBA00022432"/>
    </source>
</evidence>
<dbReference type="SUPFAM" id="SSF51351">
    <property type="entry name" value="Triosephosphate isomerase (TIM)"/>
    <property type="match status" value="1"/>
</dbReference>
<sequence length="278" mass="29954">MVANKVQDVYAVFASNLVSLLFLSITTMSRQFFVGGNFKMNPNSVAEKRALTELLNQANLDSSVEVVVAPPSLYLIPLKEILRKEIKVAAQNCYFKDSGAFTGEISPAQLKDAGVPYVILGHSERRTLFHETSEIIAQKTKAALASSLSVILCIGETLEQRETGQTTKVCSEQLQAVVGALTEADWSKIVIAYEPVWAIGTGKVATSTQAQETHADIRKFLSTAVSPAVAQATRIIYGGSVNKGNCKELSVQPDVDGFLVGGASLKPEFVDIINSTKK</sequence>
<dbReference type="Gene3D" id="3.20.20.70">
    <property type="entry name" value="Aldolase class I"/>
    <property type="match status" value="1"/>
</dbReference>
<dbReference type="EC" id="5.3.1.1" evidence="6 11"/>
<dbReference type="Pfam" id="PF00121">
    <property type="entry name" value="TIM"/>
    <property type="match status" value="1"/>
</dbReference>
<accession>A0A8H7CKC1</accession>
<dbReference type="GO" id="GO:0019563">
    <property type="term" value="P:glycerol catabolic process"/>
    <property type="evidence" value="ECO:0007669"/>
    <property type="project" value="TreeGrafter"/>
</dbReference>
<keyword evidence="8 11" id="KW-0312">Gluconeogenesis</keyword>
<keyword evidence="14" id="KW-1185">Reference proteome</keyword>
<dbReference type="UniPathway" id="UPA00109">
    <property type="reaction ID" value="UER00189"/>
</dbReference>
<feature type="transmembrane region" description="Helical" evidence="12">
    <location>
        <begin position="12"/>
        <end position="33"/>
    </location>
</feature>
<comment type="subunit">
    <text evidence="5">Homodimer.</text>
</comment>
<dbReference type="Proteomes" id="UP000620124">
    <property type="component" value="Unassembled WGS sequence"/>
</dbReference>
<evidence type="ECO:0000256" key="7">
    <source>
        <dbReference type="ARBA" id="ARBA00019397"/>
    </source>
</evidence>
<dbReference type="GO" id="GO:0005829">
    <property type="term" value="C:cytosol"/>
    <property type="evidence" value="ECO:0007669"/>
    <property type="project" value="TreeGrafter"/>
</dbReference>
<evidence type="ECO:0000256" key="12">
    <source>
        <dbReference type="SAM" id="Phobius"/>
    </source>
</evidence>
<evidence type="ECO:0000256" key="6">
    <source>
        <dbReference type="ARBA" id="ARBA00011940"/>
    </source>
</evidence>
<keyword evidence="9 11" id="KW-0324">Glycolysis</keyword>
<comment type="pathway">
    <text evidence="3 11">Carbohydrate biosynthesis; gluconeogenesis.</text>
</comment>
<keyword evidence="12" id="KW-1133">Transmembrane helix</keyword>
<dbReference type="InterPro" id="IPR022896">
    <property type="entry name" value="TrioseP_Isoase_bac/euk"/>
</dbReference>
<evidence type="ECO:0000256" key="3">
    <source>
        <dbReference type="ARBA" id="ARBA00004742"/>
    </source>
</evidence>
<comment type="pathway">
    <text evidence="2 11">Carbohydrate degradation; glycolysis; D-glyceraldehyde 3-phosphate from glycerone phosphate: step 1/1.</text>
</comment>
<dbReference type="GO" id="GO:0006096">
    <property type="term" value="P:glycolytic process"/>
    <property type="evidence" value="ECO:0007669"/>
    <property type="project" value="UniProtKB-UniPathway"/>
</dbReference>
<dbReference type="GO" id="GO:0046166">
    <property type="term" value="P:glyceraldehyde-3-phosphate biosynthetic process"/>
    <property type="evidence" value="ECO:0007669"/>
    <property type="project" value="TreeGrafter"/>
</dbReference>
<evidence type="ECO:0000256" key="11">
    <source>
        <dbReference type="RuleBase" id="RU363013"/>
    </source>
</evidence>
<reference evidence="13" key="1">
    <citation type="submission" date="2020-05" db="EMBL/GenBank/DDBJ databases">
        <title>Mycena genomes resolve the evolution of fungal bioluminescence.</title>
        <authorList>
            <person name="Tsai I.J."/>
        </authorList>
    </citation>
    <scope>NUCLEOTIDE SEQUENCE</scope>
    <source>
        <strain evidence="13">CCC161011</strain>
    </source>
</reference>
<dbReference type="InterPro" id="IPR020861">
    <property type="entry name" value="Triosephosphate_isomerase_AS"/>
</dbReference>
<dbReference type="OrthoDB" id="6715177at2759"/>
<comment type="similarity">
    <text evidence="4 11">Belongs to the triosephosphate isomerase family.</text>
</comment>
<gene>
    <name evidence="13" type="ORF">MVEN_02079500</name>
</gene>
<proteinExistence type="inferred from homology"/>
<comment type="caution">
    <text evidence="13">The sequence shown here is derived from an EMBL/GenBank/DDBJ whole genome shotgun (WGS) entry which is preliminary data.</text>
</comment>
<dbReference type="InterPro" id="IPR000652">
    <property type="entry name" value="Triosephosphate_isomerase"/>
</dbReference>
<dbReference type="PANTHER" id="PTHR21139:SF41">
    <property type="entry name" value="TRIOSEPHOSPHATE ISOMERASE"/>
    <property type="match status" value="1"/>
</dbReference>